<evidence type="ECO:0000313" key="9">
    <source>
        <dbReference type="Proteomes" id="UP000694844"/>
    </source>
</evidence>
<evidence type="ECO:0000313" key="10">
    <source>
        <dbReference type="RefSeq" id="XP_022289745.1"/>
    </source>
</evidence>
<feature type="DNA-binding region" description="Homeobox" evidence="5">
    <location>
        <begin position="164"/>
        <end position="223"/>
    </location>
</feature>
<feature type="compositionally biased region" description="Acidic residues" evidence="7">
    <location>
        <begin position="237"/>
        <end position="250"/>
    </location>
</feature>
<dbReference type="GeneID" id="111101514"/>
<dbReference type="InterPro" id="IPR050394">
    <property type="entry name" value="Homeobox_NK-like"/>
</dbReference>
<organism evidence="9 10">
    <name type="scientific">Crassostrea virginica</name>
    <name type="common">Eastern oyster</name>
    <dbReference type="NCBI Taxonomy" id="6565"/>
    <lineage>
        <taxon>Eukaryota</taxon>
        <taxon>Metazoa</taxon>
        <taxon>Spiralia</taxon>
        <taxon>Lophotrochozoa</taxon>
        <taxon>Mollusca</taxon>
        <taxon>Bivalvia</taxon>
        <taxon>Autobranchia</taxon>
        <taxon>Pteriomorphia</taxon>
        <taxon>Ostreida</taxon>
        <taxon>Ostreoidea</taxon>
        <taxon>Ostreidae</taxon>
        <taxon>Crassostrea</taxon>
    </lineage>
</organism>
<dbReference type="PANTHER" id="PTHR24340">
    <property type="entry name" value="HOMEOBOX PROTEIN NKX"/>
    <property type="match status" value="1"/>
</dbReference>
<evidence type="ECO:0000256" key="6">
    <source>
        <dbReference type="RuleBase" id="RU000682"/>
    </source>
</evidence>
<evidence type="ECO:0000256" key="3">
    <source>
        <dbReference type="ARBA" id="ARBA00023155"/>
    </source>
</evidence>
<dbReference type="InterPro" id="IPR001356">
    <property type="entry name" value="HD"/>
</dbReference>
<dbReference type="GO" id="GO:0030154">
    <property type="term" value="P:cell differentiation"/>
    <property type="evidence" value="ECO:0007669"/>
    <property type="project" value="TreeGrafter"/>
</dbReference>
<dbReference type="Gene3D" id="1.10.10.60">
    <property type="entry name" value="Homeodomain-like"/>
    <property type="match status" value="1"/>
</dbReference>
<keyword evidence="4 5" id="KW-0539">Nucleus</keyword>
<dbReference type="SMART" id="SM00389">
    <property type="entry name" value="HOX"/>
    <property type="match status" value="1"/>
</dbReference>
<dbReference type="OrthoDB" id="6159439at2759"/>
<gene>
    <name evidence="10" type="primary">LOC111101514</name>
</gene>
<dbReference type="SUPFAM" id="SSF46689">
    <property type="entry name" value="Homeodomain-like"/>
    <property type="match status" value="1"/>
</dbReference>
<evidence type="ECO:0000259" key="8">
    <source>
        <dbReference type="PROSITE" id="PS50071"/>
    </source>
</evidence>
<dbReference type="InterPro" id="IPR000047">
    <property type="entry name" value="HTH_motif"/>
</dbReference>
<evidence type="ECO:0000256" key="1">
    <source>
        <dbReference type="ARBA" id="ARBA00004123"/>
    </source>
</evidence>
<dbReference type="FunFam" id="1.10.10.60:FF:000067">
    <property type="entry name" value="NK6 homeobox 1"/>
    <property type="match status" value="1"/>
</dbReference>
<dbReference type="GO" id="GO:0000978">
    <property type="term" value="F:RNA polymerase II cis-regulatory region sequence-specific DNA binding"/>
    <property type="evidence" value="ECO:0007669"/>
    <property type="project" value="TreeGrafter"/>
</dbReference>
<comment type="subcellular location">
    <subcellularLocation>
        <location evidence="1 5 6">Nucleus</location>
    </subcellularLocation>
</comment>
<keyword evidence="9" id="KW-1185">Reference proteome</keyword>
<keyword evidence="2 5" id="KW-0238">DNA-binding</keyword>
<accession>A0A8B8AEZ7</accession>
<dbReference type="GO" id="GO:0000981">
    <property type="term" value="F:DNA-binding transcription factor activity, RNA polymerase II-specific"/>
    <property type="evidence" value="ECO:0007669"/>
    <property type="project" value="InterPro"/>
</dbReference>
<evidence type="ECO:0000256" key="5">
    <source>
        <dbReference type="PROSITE-ProRule" id="PRU00108"/>
    </source>
</evidence>
<dbReference type="InterPro" id="IPR009057">
    <property type="entry name" value="Homeodomain-like_sf"/>
</dbReference>
<dbReference type="PANTHER" id="PTHR24340:SF35">
    <property type="entry name" value="HGTX, ISOFORM C"/>
    <property type="match status" value="1"/>
</dbReference>
<dbReference type="Proteomes" id="UP000694844">
    <property type="component" value="Chromosome 6"/>
</dbReference>
<protein>
    <submittedName>
        <fullName evidence="10">Homeobox protein Nkx-6.2-like</fullName>
    </submittedName>
</protein>
<evidence type="ECO:0000256" key="4">
    <source>
        <dbReference type="ARBA" id="ARBA00023242"/>
    </source>
</evidence>
<dbReference type="RefSeq" id="XP_022289745.1">
    <property type="nucleotide sequence ID" value="XM_022434037.1"/>
</dbReference>
<reference evidence="10" key="1">
    <citation type="submission" date="2025-08" db="UniProtKB">
        <authorList>
            <consortium name="RefSeq"/>
        </authorList>
    </citation>
    <scope>IDENTIFICATION</scope>
    <source>
        <tissue evidence="10">Whole sample</tissue>
    </source>
</reference>
<dbReference type="PROSITE" id="PS00027">
    <property type="entry name" value="HOMEOBOX_1"/>
    <property type="match status" value="1"/>
</dbReference>
<name>A0A8B8AEZ7_CRAVI</name>
<dbReference type="PRINTS" id="PR00024">
    <property type="entry name" value="HOMEOBOX"/>
</dbReference>
<dbReference type="GO" id="GO:0005634">
    <property type="term" value="C:nucleus"/>
    <property type="evidence" value="ECO:0007669"/>
    <property type="project" value="UniProtKB-SubCell"/>
</dbReference>
<proteinExistence type="predicted"/>
<dbReference type="PRINTS" id="PR00031">
    <property type="entry name" value="HTHREPRESSR"/>
</dbReference>
<dbReference type="InterPro" id="IPR020479">
    <property type="entry name" value="HD_metazoa"/>
</dbReference>
<dbReference type="Pfam" id="PF00046">
    <property type="entry name" value="Homeodomain"/>
    <property type="match status" value="1"/>
</dbReference>
<dbReference type="PROSITE" id="PS50071">
    <property type="entry name" value="HOMEOBOX_2"/>
    <property type="match status" value="1"/>
</dbReference>
<dbReference type="InterPro" id="IPR017970">
    <property type="entry name" value="Homeobox_CS"/>
</dbReference>
<feature type="domain" description="Homeobox" evidence="8">
    <location>
        <begin position="162"/>
        <end position="222"/>
    </location>
</feature>
<sequence length="269" mass="29727">MLDYCSNDNGASGYHQNAGSNSMSMASLLNMNVNMDSNGRQPAFVLSSPPLAALHNMTEMKAPVTSTSAAANFLSSAQYQQSLKNFSANSTPHGIQDILSRPQIHALGLSRLNAAGMYLNSQCRLPKLAELPGRPPIYWPGLLNGPSWRPNSNGNIVVDKDGKKKHTRPTFSGQQIFALEKTFEQTKYLAGPERARLAYALGMSESQVKVWFQNRRTKWRKKHAAEMASAKKKQEQAEDLESSDIDDEQSSDSSKLRDQMSEYLEQAGL</sequence>
<dbReference type="KEGG" id="cvn:111101514"/>
<evidence type="ECO:0000256" key="2">
    <source>
        <dbReference type="ARBA" id="ARBA00023125"/>
    </source>
</evidence>
<dbReference type="CDD" id="cd00086">
    <property type="entry name" value="homeodomain"/>
    <property type="match status" value="1"/>
</dbReference>
<evidence type="ECO:0000256" key="7">
    <source>
        <dbReference type="SAM" id="MobiDB-lite"/>
    </source>
</evidence>
<keyword evidence="3 5" id="KW-0371">Homeobox</keyword>
<dbReference type="AlphaFoldDB" id="A0A8B8AEZ7"/>
<feature type="region of interest" description="Disordered" evidence="7">
    <location>
        <begin position="223"/>
        <end position="269"/>
    </location>
</feature>